<feature type="domain" description="Orn/Lys/Arg decarboxylases family 1 pyridoxal-P attachment site" evidence="6">
    <location>
        <begin position="39"/>
        <end position="284"/>
    </location>
</feature>
<keyword evidence="3" id="KW-0210">Decarboxylase</keyword>
<proteinExistence type="inferred from homology"/>
<feature type="domain" description="Orn/Lys/Arg decarboxylase C-terminal" evidence="7">
    <location>
        <begin position="387"/>
        <end position="429"/>
    </location>
</feature>
<keyword evidence="5" id="KW-0456">Lyase</keyword>
<evidence type="ECO:0000313" key="8">
    <source>
        <dbReference type="EMBL" id="MEA5442318.1"/>
    </source>
</evidence>
<dbReference type="InterPro" id="IPR008286">
    <property type="entry name" value="Prn/Lys/Arg_de-COase_C"/>
</dbReference>
<dbReference type="InterPro" id="IPR000310">
    <property type="entry name" value="Orn/Lys/Arg_deCO2ase_major_dom"/>
</dbReference>
<reference evidence="8 9" key="1">
    <citation type="submission" date="2023-12" db="EMBL/GenBank/DDBJ databases">
        <title>Baltic Sea Cyanobacteria.</title>
        <authorList>
            <person name="Delbaje E."/>
            <person name="Fewer D.P."/>
            <person name="Shishido T.K."/>
        </authorList>
    </citation>
    <scope>NUCLEOTIDE SEQUENCE [LARGE SCALE GENOMIC DNA]</scope>
    <source>
        <strain evidence="8 9">UHCC 0281</strain>
    </source>
</reference>
<sequence length="452" mass="47046">MGPFWRSAPLALHLPAHGRGRALAPALRRLLRQPPGSWDLPELPGFGGPLEPEGTVAEAQGRAAALLGAERCWFGVNGASGLLQAALLALGPSGSRVLLPRNLHRSLLHGCVLGGIEPLLYDLPSDPLTGLWQPPQPERLERVLAAASDGGSPPAALVLVDPTYQGLVADLPALVALAHRAGLPVLVDQAHGGGEALGAGADLVVLSVQKSGTGLAQSAALLAQGDRVAPEAIERALLWLQTSSPSALLLASTAAALEHGASDAGRRQRHRAEARAARLRSRLEDLGLPLVANGDPLRLVLATAPLGINGLEADTWMLQRGAIAELPEPGALTFCLGLNPPRGLERRLPRLLQDLRRALGGQPLPSFTAPPLPLLAAPELPIGVAWRSPAEAVPLERAAGRVAAAPICPYPPGIPLLVPGERIDAARADWLQGQRRLWPGQIADTVSVVVGS</sequence>
<comment type="similarity">
    <text evidence="2">Belongs to the Orn/Lys/Arg decarboxylase class-I family.</text>
</comment>
<dbReference type="Gene3D" id="3.90.100.10">
    <property type="entry name" value="Orn/Lys/Arg decarboxylase, C-terminal domain"/>
    <property type="match status" value="1"/>
</dbReference>
<dbReference type="PANTHER" id="PTHR43277">
    <property type="entry name" value="ARGININE DECARBOXYLASE"/>
    <property type="match status" value="1"/>
</dbReference>
<keyword evidence="8" id="KW-0032">Aminotransferase</keyword>
<keyword evidence="9" id="KW-1185">Reference proteome</keyword>
<organism evidence="8 9">
    <name type="scientific">Cyanobium gracile UHCC 0281</name>
    <dbReference type="NCBI Taxonomy" id="3110309"/>
    <lineage>
        <taxon>Bacteria</taxon>
        <taxon>Bacillati</taxon>
        <taxon>Cyanobacteriota</taxon>
        <taxon>Cyanophyceae</taxon>
        <taxon>Synechococcales</taxon>
        <taxon>Prochlorococcaceae</taxon>
        <taxon>Cyanobium</taxon>
    </lineage>
</organism>
<name>A0ABU5SUZ3_9CYAN</name>
<keyword evidence="4" id="KW-0663">Pyridoxal phosphate</keyword>
<dbReference type="Proteomes" id="UP001302329">
    <property type="component" value="Unassembled WGS sequence"/>
</dbReference>
<dbReference type="Gene3D" id="3.40.640.10">
    <property type="entry name" value="Type I PLP-dependent aspartate aminotransferase-like (Major domain)"/>
    <property type="match status" value="1"/>
</dbReference>
<accession>A0ABU5SUZ3</accession>
<protein>
    <submittedName>
        <fullName evidence="8">Aminotransferase class I/II-fold pyridoxal phosphate-dependent enzyme</fullName>
    </submittedName>
</protein>
<gene>
    <name evidence="8" type="ORF">VB739_07120</name>
</gene>
<evidence type="ECO:0000256" key="1">
    <source>
        <dbReference type="ARBA" id="ARBA00001933"/>
    </source>
</evidence>
<dbReference type="Pfam" id="PF01276">
    <property type="entry name" value="OKR_DC_1"/>
    <property type="match status" value="1"/>
</dbReference>
<evidence type="ECO:0000256" key="5">
    <source>
        <dbReference type="ARBA" id="ARBA00023239"/>
    </source>
</evidence>
<dbReference type="SUPFAM" id="SSF55904">
    <property type="entry name" value="Ornithine decarboxylase C-terminal domain"/>
    <property type="match status" value="1"/>
</dbReference>
<dbReference type="Pfam" id="PF03711">
    <property type="entry name" value="OKR_DC_1_C"/>
    <property type="match status" value="1"/>
</dbReference>
<dbReference type="InterPro" id="IPR015424">
    <property type="entry name" value="PyrdxlP-dep_Trfase"/>
</dbReference>
<keyword evidence="8" id="KW-0808">Transferase</keyword>
<dbReference type="SUPFAM" id="SSF53383">
    <property type="entry name" value="PLP-dependent transferases"/>
    <property type="match status" value="1"/>
</dbReference>
<comment type="cofactor">
    <cofactor evidence="1">
        <name>pyridoxal 5'-phosphate</name>
        <dbReference type="ChEBI" id="CHEBI:597326"/>
    </cofactor>
</comment>
<dbReference type="GO" id="GO:0008483">
    <property type="term" value="F:transaminase activity"/>
    <property type="evidence" value="ECO:0007669"/>
    <property type="project" value="UniProtKB-KW"/>
</dbReference>
<evidence type="ECO:0000259" key="6">
    <source>
        <dbReference type="Pfam" id="PF01276"/>
    </source>
</evidence>
<dbReference type="PANTHER" id="PTHR43277:SF4">
    <property type="entry name" value="ARGININE DECARBOXYLASE"/>
    <property type="match status" value="1"/>
</dbReference>
<comment type="caution">
    <text evidence="8">The sequence shown here is derived from an EMBL/GenBank/DDBJ whole genome shotgun (WGS) entry which is preliminary data.</text>
</comment>
<dbReference type="InterPro" id="IPR052357">
    <property type="entry name" value="Orn_Lys_Arg_decarboxylase-I"/>
</dbReference>
<dbReference type="RefSeq" id="WP_323356391.1">
    <property type="nucleotide sequence ID" value="NZ_JAYGHY010000016.1"/>
</dbReference>
<dbReference type="InterPro" id="IPR015421">
    <property type="entry name" value="PyrdxlP-dep_Trfase_major"/>
</dbReference>
<dbReference type="EMBL" id="JAYGHY010000016">
    <property type="protein sequence ID" value="MEA5442318.1"/>
    <property type="molecule type" value="Genomic_DNA"/>
</dbReference>
<evidence type="ECO:0000259" key="7">
    <source>
        <dbReference type="Pfam" id="PF03711"/>
    </source>
</evidence>
<evidence type="ECO:0000313" key="9">
    <source>
        <dbReference type="Proteomes" id="UP001302329"/>
    </source>
</evidence>
<evidence type="ECO:0000256" key="3">
    <source>
        <dbReference type="ARBA" id="ARBA00022793"/>
    </source>
</evidence>
<dbReference type="InterPro" id="IPR036633">
    <property type="entry name" value="Prn/Lys/Arg_de-COase_C_sf"/>
</dbReference>
<evidence type="ECO:0000256" key="2">
    <source>
        <dbReference type="ARBA" id="ARBA00010671"/>
    </source>
</evidence>
<evidence type="ECO:0000256" key="4">
    <source>
        <dbReference type="ARBA" id="ARBA00022898"/>
    </source>
</evidence>